<evidence type="ECO:0000313" key="2">
    <source>
        <dbReference type="Proteomes" id="UP000186218"/>
    </source>
</evidence>
<proteinExistence type="predicted"/>
<dbReference type="Proteomes" id="UP000186218">
    <property type="component" value="Unassembled WGS sequence"/>
</dbReference>
<dbReference type="AlphaFoldDB" id="A0A1N7HAY1"/>
<accession>A0A1N7HAY1</accession>
<dbReference type="EMBL" id="FTNT01000014">
    <property type="protein sequence ID" value="SIS22027.1"/>
    <property type="molecule type" value="Genomic_DNA"/>
</dbReference>
<reference evidence="1 2" key="1">
    <citation type="submission" date="2017-01" db="EMBL/GenBank/DDBJ databases">
        <authorList>
            <person name="Mah S.A."/>
            <person name="Swanson W.J."/>
            <person name="Moy G.W."/>
            <person name="Vacquier V.D."/>
        </authorList>
    </citation>
    <scope>NUCLEOTIDE SEQUENCE [LARGE SCALE GENOMIC DNA]</scope>
    <source>
        <strain evidence="1 2">CPCC 203464</strain>
    </source>
</reference>
<protein>
    <submittedName>
        <fullName evidence="1">Uncharacterized protein</fullName>
    </submittedName>
</protein>
<organism evidence="1 2">
    <name type="scientific">Williamsia sterculiae</name>
    <dbReference type="NCBI Taxonomy" id="1344003"/>
    <lineage>
        <taxon>Bacteria</taxon>
        <taxon>Bacillati</taxon>
        <taxon>Actinomycetota</taxon>
        <taxon>Actinomycetes</taxon>
        <taxon>Mycobacteriales</taxon>
        <taxon>Nocardiaceae</taxon>
        <taxon>Williamsia</taxon>
    </lineage>
</organism>
<evidence type="ECO:0000313" key="1">
    <source>
        <dbReference type="EMBL" id="SIS22027.1"/>
    </source>
</evidence>
<gene>
    <name evidence="1" type="ORF">SAMN05445060_3871</name>
</gene>
<name>A0A1N7HAY1_9NOCA</name>
<sequence>MEAVLLDQRLLPKRFKYPPELLRLAELELLFFDPWDTMTGESLEVRMSGLADRYPDRNLVPFARREDNDDVACFEILNDRQIVVLIHDFASPGWEGRREFDSFRERFHIAVEEMFDSSELNRVILPRANAGDLLTKFSINGSYFNAPITVVTSTHVRETLHPVRRNQRGVTRADHHPA</sequence>
<keyword evidence="2" id="KW-1185">Reference proteome</keyword>